<dbReference type="Gene3D" id="3.90.550.10">
    <property type="entry name" value="Spore Coat Polysaccharide Biosynthesis Protein SpsA, Chain A"/>
    <property type="match status" value="1"/>
</dbReference>
<feature type="transmembrane region" description="Helical" evidence="1">
    <location>
        <begin position="329"/>
        <end position="352"/>
    </location>
</feature>
<evidence type="ECO:0000313" key="2">
    <source>
        <dbReference type="EMBL" id="GCE96503.1"/>
    </source>
</evidence>
<reference evidence="2 3" key="1">
    <citation type="journal article" date="2019" name="J Genomics">
        <title>The Draft Genome of a Hydrogen-producing Cyanobacterium, Arthrospira platensis NIES-46.</title>
        <authorList>
            <person name="Suzuki S."/>
            <person name="Yamaguchi H."/>
            <person name="Kawachi M."/>
        </authorList>
    </citation>
    <scope>NUCLEOTIDE SEQUENCE [LARGE SCALE GENOMIC DNA]</scope>
    <source>
        <strain evidence="2 3">NIES-46</strain>
    </source>
</reference>
<proteinExistence type="predicted"/>
<dbReference type="SUPFAM" id="SSF53448">
    <property type="entry name" value="Nucleotide-diphospho-sugar transferases"/>
    <property type="match status" value="1"/>
</dbReference>
<organism evidence="2 3">
    <name type="scientific">Limnospira platensis NIES-46</name>
    <dbReference type="NCBI Taxonomy" id="1236695"/>
    <lineage>
        <taxon>Bacteria</taxon>
        <taxon>Bacillati</taxon>
        <taxon>Cyanobacteriota</taxon>
        <taxon>Cyanophyceae</taxon>
        <taxon>Oscillatoriophycideae</taxon>
        <taxon>Oscillatoriales</taxon>
        <taxon>Sirenicapillariaceae</taxon>
        <taxon>Limnospira</taxon>
    </lineage>
</organism>
<keyword evidence="1" id="KW-1133">Transmembrane helix</keyword>
<feature type="transmembrane region" description="Helical" evidence="1">
    <location>
        <begin position="298"/>
        <end position="323"/>
    </location>
</feature>
<dbReference type="RefSeq" id="WP_014276631.1">
    <property type="nucleotide sequence ID" value="NZ_BIMW01000194.1"/>
</dbReference>
<feature type="transmembrane region" description="Helical" evidence="1">
    <location>
        <begin position="6"/>
        <end position="26"/>
    </location>
</feature>
<feature type="transmembrane region" description="Helical" evidence="1">
    <location>
        <begin position="364"/>
        <end position="383"/>
    </location>
</feature>
<dbReference type="Pfam" id="PF13641">
    <property type="entry name" value="Glyco_tranf_2_3"/>
    <property type="match status" value="1"/>
</dbReference>
<dbReference type="EMBL" id="BIMW01000194">
    <property type="protein sequence ID" value="GCE96503.1"/>
    <property type="molecule type" value="Genomic_DNA"/>
</dbReference>
<dbReference type="InterPro" id="IPR029044">
    <property type="entry name" value="Nucleotide-diphossugar_trans"/>
</dbReference>
<name>A0A5M3T9Z9_LIMPL</name>
<gene>
    <name evidence="2" type="ORF">NIES46_45750</name>
</gene>
<keyword evidence="3" id="KW-1185">Reference proteome</keyword>
<dbReference type="CDD" id="cd06438">
    <property type="entry name" value="EpsO_like"/>
    <property type="match status" value="1"/>
</dbReference>
<sequence length="408" mass="44167">MITIWVGFTLGLIAFCLAIPIMVLFVECLAAGFNFPGFTSNDDLPEPTISVLIPAHNEGLVIGQTLANILPQLKPDDEIIVIADNCTDETVAIATENGAQVLERQDPDNRGKGYALDYGLHHLAQNPPEVVVMIDADCLVEPGAIATIAQQALLTAKPVQALYLMETPPNPSVKNSISALAFLVKNWVRPQGLAKLGGPCLLTGTGMAFPWSIIQSISLASSNIVEDMQLGVDLAIAGYSPQFTAKAKVIGYLPQDETATTSQRTRWEHGHLQTLKTQGPRLLKASLSQRRFELLQMALDLCVPPLSLLVILWVGAAAISLLASSLGVSAIPTIIIALEGLLLIAAIGMAWANFGRSLIPLKTLLGIPLYILWKIPLYLTYFIKPQKEWVRTQREPLDKSSPNSDKIL</sequence>
<dbReference type="GeneID" id="301685300"/>
<comment type="caution">
    <text evidence="2">The sequence shown here is derived from an EMBL/GenBank/DDBJ whole genome shotgun (WGS) entry which is preliminary data.</text>
</comment>
<evidence type="ECO:0000313" key="3">
    <source>
        <dbReference type="Proteomes" id="UP000326169"/>
    </source>
</evidence>
<dbReference type="GO" id="GO:0016740">
    <property type="term" value="F:transferase activity"/>
    <property type="evidence" value="ECO:0007669"/>
    <property type="project" value="UniProtKB-KW"/>
</dbReference>
<dbReference type="PANTHER" id="PTHR48090:SF6">
    <property type="entry name" value="SLR5056 PROTEIN"/>
    <property type="match status" value="1"/>
</dbReference>
<keyword evidence="1" id="KW-0812">Transmembrane</keyword>
<protein>
    <submittedName>
        <fullName evidence="2">Glycosyl transferase</fullName>
    </submittedName>
</protein>
<evidence type="ECO:0000256" key="1">
    <source>
        <dbReference type="SAM" id="Phobius"/>
    </source>
</evidence>
<accession>A0A5M3T9Z9</accession>
<dbReference type="Proteomes" id="UP000326169">
    <property type="component" value="Unassembled WGS sequence"/>
</dbReference>
<dbReference type="PANTHER" id="PTHR48090">
    <property type="entry name" value="UNDECAPRENYL-PHOSPHATE 4-DEOXY-4-FORMAMIDO-L-ARABINOSE TRANSFERASE-RELATED"/>
    <property type="match status" value="1"/>
</dbReference>
<keyword evidence="2" id="KW-0808">Transferase</keyword>
<dbReference type="InterPro" id="IPR050256">
    <property type="entry name" value="Glycosyltransferase_2"/>
</dbReference>
<keyword evidence="1" id="KW-0472">Membrane</keyword>